<dbReference type="Proteomes" id="UP000176774">
    <property type="component" value="Unassembled WGS sequence"/>
</dbReference>
<evidence type="ECO:0008006" key="4">
    <source>
        <dbReference type="Google" id="ProtNLM"/>
    </source>
</evidence>
<dbReference type="EMBL" id="MHPA01000027">
    <property type="protein sequence ID" value="OGZ72429.1"/>
    <property type="molecule type" value="Genomic_DNA"/>
</dbReference>
<organism evidence="2 3">
    <name type="scientific">Candidatus Staskawiczbacteria bacterium RIFCSPLOWO2_01_FULL_38_12b</name>
    <dbReference type="NCBI Taxonomy" id="1802214"/>
    <lineage>
        <taxon>Bacteria</taxon>
        <taxon>Candidatus Staskawicziibacteriota</taxon>
    </lineage>
</organism>
<keyword evidence="1" id="KW-0472">Membrane</keyword>
<sequence>MIHSKNKKKEGGFVASLSTLLVLVFMLSVAMSMSVLIFGRQKISTNTINATQSYYTAEAGIEDSLMRLKSNPQMSPVSYTLAINNSTADVVIPAIVGSSRSISSQGTNNNLIKTIQVIYSPDSQGVSFYYGLEIGEGGLVMNNGSEVLGNVFSGGNISGSGSAKIDNNAIVSGNGHSITGVYVGQDAFAYSCLSGSNVGNLTYVTGGTNSCTVRGTTTVQSDEISEQPLPIPQSQIDDWKAEAVTACDSGAVTDISSNNKSVTMGPCKITGNLDFGNHIILTLTGTIYVTGDVTLHNTNTVKLSSSYGFDGGVLLSDGIIDTGNSNVFTGSGQTGSYLMFLSTKVSNPAISDPAIIVSNGSTGAVFYTNNGEIKLSNNVSALELTGYKVTMEENSKIEYSNGVVNIFFSGGPSGGWKVTSWQEQ</sequence>
<dbReference type="STRING" id="1802214.A2908_03270"/>
<accession>A0A1G2ICF8</accession>
<keyword evidence="1" id="KW-0812">Transmembrane</keyword>
<proteinExistence type="predicted"/>
<evidence type="ECO:0000256" key="1">
    <source>
        <dbReference type="SAM" id="Phobius"/>
    </source>
</evidence>
<gene>
    <name evidence="2" type="ORF">A2908_03270</name>
</gene>
<feature type="transmembrane region" description="Helical" evidence="1">
    <location>
        <begin position="12"/>
        <end position="38"/>
    </location>
</feature>
<evidence type="ECO:0000313" key="3">
    <source>
        <dbReference type="Proteomes" id="UP000176774"/>
    </source>
</evidence>
<evidence type="ECO:0000313" key="2">
    <source>
        <dbReference type="EMBL" id="OGZ72429.1"/>
    </source>
</evidence>
<name>A0A1G2ICF8_9BACT</name>
<comment type="caution">
    <text evidence="2">The sequence shown here is derived from an EMBL/GenBank/DDBJ whole genome shotgun (WGS) entry which is preliminary data.</text>
</comment>
<dbReference type="AlphaFoldDB" id="A0A1G2ICF8"/>
<reference evidence="2 3" key="1">
    <citation type="journal article" date="2016" name="Nat. Commun.">
        <title>Thousands of microbial genomes shed light on interconnected biogeochemical processes in an aquifer system.</title>
        <authorList>
            <person name="Anantharaman K."/>
            <person name="Brown C.T."/>
            <person name="Hug L.A."/>
            <person name="Sharon I."/>
            <person name="Castelle C.J."/>
            <person name="Probst A.J."/>
            <person name="Thomas B.C."/>
            <person name="Singh A."/>
            <person name="Wilkins M.J."/>
            <person name="Karaoz U."/>
            <person name="Brodie E.L."/>
            <person name="Williams K.H."/>
            <person name="Hubbard S.S."/>
            <person name="Banfield J.F."/>
        </authorList>
    </citation>
    <scope>NUCLEOTIDE SEQUENCE [LARGE SCALE GENOMIC DNA]</scope>
</reference>
<keyword evidence="1" id="KW-1133">Transmembrane helix</keyword>
<protein>
    <recommendedName>
        <fullName evidence="4">Type 4 fimbrial biogenesis protein PilX N-terminal domain-containing protein</fullName>
    </recommendedName>
</protein>